<evidence type="ECO:0000256" key="2">
    <source>
        <dbReference type="ARBA" id="ARBA00022649"/>
    </source>
</evidence>
<feature type="binding site" evidence="8">
    <location>
        <position position="102"/>
    </location>
    <ligand>
        <name>Mg(2+)</name>
        <dbReference type="ChEBI" id="CHEBI:18420"/>
    </ligand>
</feature>
<proteinExistence type="inferred from homology"/>
<keyword evidence="4 8" id="KW-0479">Metal-binding</keyword>
<gene>
    <name evidence="8" type="primary">vapC</name>
    <name evidence="10" type="ORF">ACFOWX_06290</name>
</gene>
<name>A0ABV8RII0_9SPHN</name>
<dbReference type="InterPro" id="IPR022907">
    <property type="entry name" value="VapC_family"/>
</dbReference>
<evidence type="ECO:0000256" key="6">
    <source>
        <dbReference type="ARBA" id="ARBA00022842"/>
    </source>
</evidence>
<keyword evidence="6 8" id="KW-0460">Magnesium</keyword>
<dbReference type="Proteomes" id="UP001595887">
    <property type="component" value="Unassembled WGS sequence"/>
</dbReference>
<organism evidence="10 11">
    <name type="scientific">Sphingorhabdus arenilitoris</name>
    <dbReference type="NCBI Taxonomy" id="1490041"/>
    <lineage>
        <taxon>Bacteria</taxon>
        <taxon>Pseudomonadati</taxon>
        <taxon>Pseudomonadota</taxon>
        <taxon>Alphaproteobacteria</taxon>
        <taxon>Sphingomonadales</taxon>
        <taxon>Sphingomonadaceae</taxon>
        <taxon>Sphingorhabdus</taxon>
    </lineage>
</organism>
<evidence type="ECO:0000313" key="11">
    <source>
        <dbReference type="Proteomes" id="UP001595887"/>
    </source>
</evidence>
<feature type="binding site" evidence="8">
    <location>
        <position position="5"/>
    </location>
    <ligand>
        <name>Mg(2+)</name>
        <dbReference type="ChEBI" id="CHEBI:18420"/>
    </ligand>
</feature>
<comment type="function">
    <text evidence="8">Toxic component of a toxin-antitoxin (TA) system. An RNase.</text>
</comment>
<evidence type="ECO:0000256" key="4">
    <source>
        <dbReference type="ARBA" id="ARBA00022723"/>
    </source>
</evidence>
<evidence type="ECO:0000256" key="8">
    <source>
        <dbReference type="HAMAP-Rule" id="MF_00265"/>
    </source>
</evidence>
<keyword evidence="2 8" id="KW-1277">Toxin-antitoxin system</keyword>
<dbReference type="SUPFAM" id="SSF88723">
    <property type="entry name" value="PIN domain-like"/>
    <property type="match status" value="1"/>
</dbReference>
<protein>
    <recommendedName>
        <fullName evidence="8">Ribonuclease VapC</fullName>
        <shortName evidence="8">RNase VapC</shortName>
        <ecNumber evidence="8">3.1.-.-</ecNumber>
    </recommendedName>
    <alternativeName>
        <fullName evidence="8">Toxin VapC</fullName>
    </alternativeName>
</protein>
<evidence type="ECO:0000313" key="10">
    <source>
        <dbReference type="EMBL" id="MFC4292021.1"/>
    </source>
</evidence>
<keyword evidence="11" id="KW-1185">Reference proteome</keyword>
<comment type="similarity">
    <text evidence="7 8">Belongs to the PINc/VapC protein family.</text>
</comment>
<sequence length="137" mass="15233">MILVDTNVWSEAFRPQPDLQVQIWAEQEAANLWLASTVIGELLSGAYRLPEGKRKQSFLTGYRALIETQAKRIVDFDLAAARHYGEILAFLKNSGQNPTTADAQIAAMARSRGMALATRNVKDFEGLGLKLINPWES</sequence>
<dbReference type="PANTHER" id="PTHR33653">
    <property type="entry name" value="RIBONUCLEASE VAPC2"/>
    <property type="match status" value="1"/>
</dbReference>
<dbReference type="HAMAP" id="MF_00265">
    <property type="entry name" value="VapC_Nob1"/>
    <property type="match status" value="1"/>
</dbReference>
<dbReference type="CDD" id="cd18731">
    <property type="entry name" value="PIN_NgFitB-like"/>
    <property type="match status" value="1"/>
</dbReference>
<keyword evidence="8" id="KW-0800">Toxin</keyword>
<dbReference type="RefSeq" id="WP_381422360.1">
    <property type="nucleotide sequence ID" value="NZ_JBHSDH010000013.1"/>
</dbReference>
<feature type="domain" description="PIN" evidence="9">
    <location>
        <begin position="2"/>
        <end position="120"/>
    </location>
</feature>
<evidence type="ECO:0000259" key="9">
    <source>
        <dbReference type="Pfam" id="PF01850"/>
    </source>
</evidence>
<keyword evidence="5 8" id="KW-0378">Hydrolase</keyword>
<evidence type="ECO:0000256" key="7">
    <source>
        <dbReference type="ARBA" id="ARBA00038093"/>
    </source>
</evidence>
<keyword evidence="3 8" id="KW-0540">Nuclease</keyword>
<dbReference type="Gene3D" id="3.40.50.1010">
    <property type="entry name" value="5'-nuclease"/>
    <property type="match status" value="1"/>
</dbReference>
<dbReference type="Pfam" id="PF01850">
    <property type="entry name" value="PIN"/>
    <property type="match status" value="1"/>
</dbReference>
<dbReference type="InterPro" id="IPR002716">
    <property type="entry name" value="PIN_dom"/>
</dbReference>
<dbReference type="PANTHER" id="PTHR33653:SF1">
    <property type="entry name" value="RIBONUCLEASE VAPC2"/>
    <property type="match status" value="1"/>
</dbReference>
<reference evidence="11" key="1">
    <citation type="journal article" date="2019" name="Int. J. Syst. Evol. Microbiol.">
        <title>The Global Catalogue of Microorganisms (GCM) 10K type strain sequencing project: providing services to taxonomists for standard genome sequencing and annotation.</title>
        <authorList>
            <consortium name="The Broad Institute Genomics Platform"/>
            <consortium name="The Broad Institute Genome Sequencing Center for Infectious Disease"/>
            <person name="Wu L."/>
            <person name="Ma J."/>
        </authorList>
    </citation>
    <scope>NUCLEOTIDE SEQUENCE [LARGE SCALE GENOMIC DNA]</scope>
    <source>
        <strain evidence="11">CECT 8531</strain>
    </source>
</reference>
<evidence type="ECO:0000256" key="1">
    <source>
        <dbReference type="ARBA" id="ARBA00001946"/>
    </source>
</evidence>
<dbReference type="EMBL" id="JBHSDH010000013">
    <property type="protein sequence ID" value="MFC4292021.1"/>
    <property type="molecule type" value="Genomic_DNA"/>
</dbReference>
<comment type="caution">
    <text evidence="10">The sequence shown here is derived from an EMBL/GenBank/DDBJ whole genome shotgun (WGS) entry which is preliminary data.</text>
</comment>
<evidence type="ECO:0000256" key="3">
    <source>
        <dbReference type="ARBA" id="ARBA00022722"/>
    </source>
</evidence>
<dbReference type="InterPro" id="IPR050556">
    <property type="entry name" value="Type_II_TA_system_RNase"/>
</dbReference>
<dbReference type="EC" id="3.1.-.-" evidence="8"/>
<dbReference type="InterPro" id="IPR029060">
    <property type="entry name" value="PIN-like_dom_sf"/>
</dbReference>
<comment type="cofactor">
    <cofactor evidence="1 8">
        <name>Mg(2+)</name>
        <dbReference type="ChEBI" id="CHEBI:18420"/>
    </cofactor>
</comment>
<evidence type="ECO:0000256" key="5">
    <source>
        <dbReference type="ARBA" id="ARBA00022801"/>
    </source>
</evidence>
<accession>A0ABV8RII0</accession>